<evidence type="ECO:0000313" key="3">
    <source>
        <dbReference type="Proteomes" id="UP000436694"/>
    </source>
</evidence>
<sequence length="219" mass="25297">MLSKFVPMSFKRFKRDEDGLVSVEFAIYAPLVLLIFAVIFTFFEAFRQESVNLKATYTISDLISRETRELNEEYMDSMHKMAGLLVRPGSDLSLRVTIVRWDAEEERYFVDWSKVRGDRYLERNDGSLAGVAARLPTLPDQERVILVETYNVVQPPFPTVFLELRDERFDQSREDMQAASMFHISNFVFTRPRFAPLVRFEGIITPGPAHNDGPDPESS</sequence>
<evidence type="ECO:0000256" key="1">
    <source>
        <dbReference type="SAM" id="Phobius"/>
    </source>
</evidence>
<proteinExistence type="predicted"/>
<dbReference type="Proteomes" id="UP000436694">
    <property type="component" value="Unassembled WGS sequence"/>
</dbReference>
<dbReference type="AlphaFoldDB" id="A0A844ASF6"/>
<keyword evidence="1" id="KW-0472">Membrane</keyword>
<feature type="transmembrane region" description="Helical" evidence="1">
    <location>
        <begin position="21"/>
        <end position="43"/>
    </location>
</feature>
<keyword evidence="3" id="KW-1185">Reference proteome</keyword>
<organism evidence="2 3">
    <name type="scientific">Tritonibacter aquimaris</name>
    <dbReference type="NCBI Taxonomy" id="2663379"/>
    <lineage>
        <taxon>Bacteria</taxon>
        <taxon>Pseudomonadati</taxon>
        <taxon>Pseudomonadota</taxon>
        <taxon>Alphaproteobacteria</taxon>
        <taxon>Rhodobacterales</taxon>
        <taxon>Paracoccaceae</taxon>
        <taxon>Tritonibacter</taxon>
    </lineage>
</organism>
<comment type="caution">
    <text evidence="2">The sequence shown here is derived from an EMBL/GenBank/DDBJ whole genome shotgun (WGS) entry which is preliminary data.</text>
</comment>
<keyword evidence="1" id="KW-0812">Transmembrane</keyword>
<gene>
    <name evidence="2" type="ORF">GG681_08375</name>
</gene>
<dbReference type="EMBL" id="WIXK01000004">
    <property type="protein sequence ID" value="MQY42657.1"/>
    <property type="molecule type" value="Genomic_DNA"/>
</dbReference>
<protein>
    <submittedName>
        <fullName evidence="2">Pilus assembly protein</fullName>
    </submittedName>
</protein>
<keyword evidence="1" id="KW-1133">Transmembrane helix</keyword>
<reference evidence="2 3" key="1">
    <citation type="submission" date="2019-10" db="EMBL/GenBank/DDBJ databases">
        <title>Epibacterium sp. nov., isolated from seawater.</title>
        <authorList>
            <person name="Zhang X."/>
            <person name="Li N."/>
        </authorList>
    </citation>
    <scope>NUCLEOTIDE SEQUENCE [LARGE SCALE GENOMIC DNA]</scope>
    <source>
        <strain evidence="2 3">SM1969</strain>
    </source>
</reference>
<accession>A0A844ASF6</accession>
<evidence type="ECO:0000313" key="2">
    <source>
        <dbReference type="EMBL" id="MQY42657.1"/>
    </source>
</evidence>
<name>A0A844ASF6_9RHOB</name>